<sequence length="113" mass="12907">MGTNSLRNFKPRTAIPCLKKSVTVNDVLITSTYVHINCGSKFAEYASHLSTKCPRILPWARWNQQPRKQILPNESSWRERLSEHVKRAVRSAHTEVLQHKKPTSNAKDDITGV</sequence>
<accession>A0A6J0L7B3</accession>
<proteinExistence type="predicted"/>
<dbReference type="AlphaFoldDB" id="A0A6J0L7B3"/>
<dbReference type="OrthoDB" id="10586092at2759"/>
<evidence type="ECO:0000313" key="3">
    <source>
        <dbReference type="RefSeq" id="XP_018455389.1"/>
    </source>
</evidence>
<reference evidence="2" key="1">
    <citation type="journal article" date="2019" name="Database">
        <title>The radish genome database (RadishGD): an integrated information resource for radish genomics.</title>
        <authorList>
            <person name="Yu H.J."/>
            <person name="Baek S."/>
            <person name="Lee Y.J."/>
            <person name="Cho A."/>
            <person name="Mun J.H."/>
        </authorList>
    </citation>
    <scope>NUCLEOTIDE SEQUENCE [LARGE SCALE GENOMIC DNA]</scope>
    <source>
        <strain evidence="2">cv. WK10039</strain>
    </source>
</reference>
<dbReference type="RefSeq" id="XP_018455395.1">
    <property type="nucleotide sequence ID" value="XM_018599893.2"/>
</dbReference>
<keyword evidence="2" id="KW-1185">Reference proteome</keyword>
<gene>
    <name evidence="3 4" type="primary">LOC108826512</name>
</gene>
<evidence type="ECO:0000256" key="1">
    <source>
        <dbReference type="SAM" id="MobiDB-lite"/>
    </source>
</evidence>
<evidence type="ECO:0000313" key="4">
    <source>
        <dbReference type="RefSeq" id="XP_018455395.1"/>
    </source>
</evidence>
<organism evidence="2 3">
    <name type="scientific">Raphanus sativus</name>
    <name type="common">Radish</name>
    <name type="synonym">Raphanus raphanistrum var. sativus</name>
    <dbReference type="NCBI Taxonomy" id="3726"/>
    <lineage>
        <taxon>Eukaryota</taxon>
        <taxon>Viridiplantae</taxon>
        <taxon>Streptophyta</taxon>
        <taxon>Embryophyta</taxon>
        <taxon>Tracheophyta</taxon>
        <taxon>Spermatophyta</taxon>
        <taxon>Magnoliopsida</taxon>
        <taxon>eudicotyledons</taxon>
        <taxon>Gunneridae</taxon>
        <taxon>Pentapetalae</taxon>
        <taxon>rosids</taxon>
        <taxon>malvids</taxon>
        <taxon>Brassicales</taxon>
        <taxon>Brassicaceae</taxon>
        <taxon>Brassiceae</taxon>
        <taxon>Raphanus</taxon>
    </lineage>
</organism>
<name>A0A6J0L7B3_RAPSA</name>
<dbReference type="GeneID" id="108826512"/>
<evidence type="ECO:0000313" key="2">
    <source>
        <dbReference type="Proteomes" id="UP000504610"/>
    </source>
</evidence>
<dbReference type="KEGG" id="rsz:108826512"/>
<dbReference type="RefSeq" id="XP_018455389.1">
    <property type="nucleotide sequence ID" value="XM_018599887.2"/>
</dbReference>
<dbReference type="Proteomes" id="UP000504610">
    <property type="component" value="Chromosome 2"/>
</dbReference>
<protein>
    <submittedName>
        <fullName evidence="3 4">Uncharacterized protein LOC108826512</fullName>
    </submittedName>
</protein>
<feature type="region of interest" description="Disordered" evidence="1">
    <location>
        <begin position="92"/>
        <end position="113"/>
    </location>
</feature>
<reference evidence="3 4" key="2">
    <citation type="submission" date="2025-04" db="UniProtKB">
        <authorList>
            <consortium name="RefSeq"/>
        </authorList>
    </citation>
    <scope>IDENTIFICATION</scope>
    <source>
        <tissue evidence="3 4">Leaf</tissue>
    </source>
</reference>